<dbReference type="AlphaFoldDB" id="A0A5P0ZSJ9"/>
<protein>
    <submittedName>
        <fullName evidence="1">Uncharacterized protein</fullName>
    </submittedName>
</protein>
<dbReference type="EMBL" id="VDFP01000044">
    <property type="protein sequence ID" value="MQS77029.1"/>
    <property type="molecule type" value="Genomic_DNA"/>
</dbReference>
<sequence length="125" mass="14493">MPSQNQKKAKTININLTEAEYEKVKQLAEIRNLNPTAYTRLVALGNRIKPTVVELPSSQMTIDTNEDVENLKSQAQSNAYYANMFKRFASYIEDDHFYINLHDVQSDRELIQAIHQVKKESYKDV</sequence>
<dbReference type="InterPro" id="IPR053842">
    <property type="entry name" value="NikA-like"/>
</dbReference>
<dbReference type="Proteomes" id="UP000414364">
    <property type="component" value="Unassembled WGS sequence"/>
</dbReference>
<dbReference type="RefSeq" id="WP_153386808.1">
    <property type="nucleotide sequence ID" value="NZ_VDFP01000044.1"/>
</dbReference>
<proteinExistence type="predicted"/>
<reference evidence="1 2" key="1">
    <citation type="journal article" date="2019" name="Syst. Appl. Microbiol.">
        <title>Polyphasic characterization of two novel Lactobacillus spp. isolated from blown salami packages: Description of Lactobacillus halodurans sp. nov. and Lactobacillus salsicarnum sp. nov.</title>
        <authorList>
            <person name="Schuster J.A."/>
            <person name="Klingl A."/>
            <person name="Vogel R.F."/>
            <person name="Ehrmann M.A."/>
        </authorList>
    </citation>
    <scope>NUCLEOTIDE SEQUENCE [LARGE SCALE GENOMIC DNA]</scope>
    <source>
        <strain evidence="1 2">TMW 1.2172</strain>
    </source>
</reference>
<evidence type="ECO:0000313" key="1">
    <source>
        <dbReference type="EMBL" id="MQS77029.1"/>
    </source>
</evidence>
<organism evidence="1 2">
    <name type="scientific">Companilactobacillus halodurans</name>
    <dbReference type="NCBI Taxonomy" id="2584183"/>
    <lineage>
        <taxon>Bacteria</taxon>
        <taxon>Bacillati</taxon>
        <taxon>Bacillota</taxon>
        <taxon>Bacilli</taxon>
        <taxon>Lactobacillales</taxon>
        <taxon>Lactobacillaceae</taxon>
        <taxon>Companilactobacillus</taxon>
    </lineage>
</organism>
<accession>A0A5P0ZSJ9</accession>
<dbReference type="Pfam" id="PF21983">
    <property type="entry name" value="NikA-like"/>
    <property type="match status" value="1"/>
</dbReference>
<gene>
    <name evidence="1" type="ORF">FHL06_11880</name>
</gene>
<evidence type="ECO:0000313" key="2">
    <source>
        <dbReference type="Proteomes" id="UP000414364"/>
    </source>
</evidence>
<name>A0A5P0ZSJ9_9LACO</name>
<comment type="caution">
    <text evidence="1">The sequence shown here is derived from an EMBL/GenBank/DDBJ whole genome shotgun (WGS) entry which is preliminary data.</text>
</comment>